<feature type="domain" description="NAD(P)-binding" evidence="1">
    <location>
        <begin position="13"/>
        <end position="141"/>
    </location>
</feature>
<dbReference type="Pfam" id="PF13460">
    <property type="entry name" value="NAD_binding_10"/>
    <property type="match status" value="1"/>
</dbReference>
<dbReference type="PANTHER" id="PTHR14097:SF7">
    <property type="entry name" value="OXIDOREDUCTASE HTATIP2"/>
    <property type="match status" value="1"/>
</dbReference>
<dbReference type="SUPFAM" id="SSF51735">
    <property type="entry name" value="NAD(P)-binding Rossmann-fold domains"/>
    <property type="match status" value="1"/>
</dbReference>
<organism evidence="2 3">
    <name type="scientific">Hydrogenophaga bisanensis</name>
    <dbReference type="NCBI Taxonomy" id="439611"/>
    <lineage>
        <taxon>Bacteria</taxon>
        <taxon>Pseudomonadati</taxon>
        <taxon>Pseudomonadota</taxon>
        <taxon>Betaproteobacteria</taxon>
        <taxon>Burkholderiales</taxon>
        <taxon>Comamonadaceae</taxon>
        <taxon>Hydrogenophaga</taxon>
    </lineage>
</organism>
<sequence length="222" mass="23208">MNATPTRRVLLAGATGLVGGHLLQQLLADPGVSEVHVVGRRAPAIRHPMLKVHVVDFRRLPALPAVDEVYLALGTTIRQAGSQAAFRAIDLEANLAVARAAAAAGARRVGLVSAAGANARSTVFYSRVKGELEQALAELNLDTLVIARPSLLLGDRDGLGQPPRLGERLAMPLARLLAPVLPGAWRPVQARDVARALAVTTPRARGTALLSSGELIRAAAGH</sequence>
<dbReference type="InterPro" id="IPR036291">
    <property type="entry name" value="NAD(P)-bd_dom_sf"/>
</dbReference>
<name>A0ABW2RBQ2_9BURK</name>
<gene>
    <name evidence="2" type="ORF">ACFQNJ_13540</name>
</gene>
<dbReference type="RefSeq" id="WP_382258356.1">
    <property type="nucleotide sequence ID" value="NZ_JBHTBX010000008.1"/>
</dbReference>
<dbReference type="EMBL" id="JBHTBX010000008">
    <property type="protein sequence ID" value="MFC7435532.1"/>
    <property type="molecule type" value="Genomic_DNA"/>
</dbReference>
<dbReference type="Proteomes" id="UP001596495">
    <property type="component" value="Unassembled WGS sequence"/>
</dbReference>
<keyword evidence="3" id="KW-1185">Reference proteome</keyword>
<evidence type="ECO:0000313" key="2">
    <source>
        <dbReference type="EMBL" id="MFC7435532.1"/>
    </source>
</evidence>
<dbReference type="PANTHER" id="PTHR14097">
    <property type="entry name" value="OXIDOREDUCTASE HTATIP2"/>
    <property type="match status" value="1"/>
</dbReference>
<accession>A0ABW2RBQ2</accession>
<evidence type="ECO:0000313" key="3">
    <source>
        <dbReference type="Proteomes" id="UP001596495"/>
    </source>
</evidence>
<dbReference type="Gene3D" id="3.40.50.720">
    <property type="entry name" value="NAD(P)-binding Rossmann-like Domain"/>
    <property type="match status" value="1"/>
</dbReference>
<evidence type="ECO:0000259" key="1">
    <source>
        <dbReference type="Pfam" id="PF13460"/>
    </source>
</evidence>
<comment type="caution">
    <text evidence="2">The sequence shown here is derived from an EMBL/GenBank/DDBJ whole genome shotgun (WGS) entry which is preliminary data.</text>
</comment>
<proteinExistence type="predicted"/>
<dbReference type="InterPro" id="IPR016040">
    <property type="entry name" value="NAD(P)-bd_dom"/>
</dbReference>
<protein>
    <submittedName>
        <fullName evidence="2">NAD-dependent epimerase/dehydratase family protein</fullName>
    </submittedName>
</protein>
<reference evidence="3" key="1">
    <citation type="journal article" date="2019" name="Int. J. Syst. Evol. Microbiol.">
        <title>The Global Catalogue of Microorganisms (GCM) 10K type strain sequencing project: providing services to taxonomists for standard genome sequencing and annotation.</title>
        <authorList>
            <consortium name="The Broad Institute Genomics Platform"/>
            <consortium name="The Broad Institute Genome Sequencing Center for Infectious Disease"/>
            <person name="Wu L."/>
            <person name="Ma J."/>
        </authorList>
    </citation>
    <scope>NUCLEOTIDE SEQUENCE [LARGE SCALE GENOMIC DNA]</scope>
    <source>
        <strain evidence="3">CCUG 54518</strain>
    </source>
</reference>